<protein>
    <recommendedName>
        <fullName evidence="2">G domain-containing protein</fullName>
    </recommendedName>
</protein>
<feature type="compositionally biased region" description="Acidic residues" evidence="1">
    <location>
        <begin position="91"/>
        <end position="103"/>
    </location>
</feature>
<dbReference type="SUPFAM" id="SSF52540">
    <property type="entry name" value="P-loop containing nucleoside triphosphate hydrolases"/>
    <property type="match status" value="1"/>
</dbReference>
<dbReference type="CDD" id="cd01855">
    <property type="entry name" value="YqeH"/>
    <property type="match status" value="1"/>
</dbReference>
<feature type="region of interest" description="Disordered" evidence="1">
    <location>
        <begin position="180"/>
        <end position="221"/>
    </location>
</feature>
<reference evidence="4" key="1">
    <citation type="journal article" date="2018" name="Nat. Microbiol.">
        <title>Leveraging single-cell genomics to expand the fungal tree of life.</title>
        <authorList>
            <person name="Ahrendt S.R."/>
            <person name="Quandt C.A."/>
            <person name="Ciobanu D."/>
            <person name="Clum A."/>
            <person name="Salamov A."/>
            <person name="Andreopoulos B."/>
            <person name="Cheng J.F."/>
            <person name="Woyke T."/>
            <person name="Pelin A."/>
            <person name="Henrissat B."/>
            <person name="Reynolds N.K."/>
            <person name="Benny G.L."/>
            <person name="Smith M.E."/>
            <person name="James T.Y."/>
            <person name="Grigoriev I.V."/>
        </authorList>
    </citation>
    <scope>NUCLEOTIDE SEQUENCE [LARGE SCALE GENOMIC DNA]</scope>
    <source>
        <strain evidence="4">RSA 468</strain>
    </source>
</reference>
<dbReference type="InterPro" id="IPR052807">
    <property type="entry name" value="Mito_transl_resp_regulator"/>
</dbReference>
<feature type="region of interest" description="Disordered" evidence="1">
    <location>
        <begin position="61"/>
        <end position="103"/>
    </location>
</feature>
<evidence type="ECO:0000256" key="1">
    <source>
        <dbReference type="SAM" id="MobiDB-lite"/>
    </source>
</evidence>
<evidence type="ECO:0000313" key="4">
    <source>
        <dbReference type="Proteomes" id="UP000268162"/>
    </source>
</evidence>
<gene>
    <name evidence="3" type="ORF">BJ085DRAFT_28305</name>
</gene>
<dbReference type="InterPro" id="IPR027417">
    <property type="entry name" value="P-loop_NTPase"/>
</dbReference>
<dbReference type="Proteomes" id="UP000268162">
    <property type="component" value="Unassembled WGS sequence"/>
</dbReference>
<dbReference type="PANTHER" id="PTHR46406:SF1">
    <property type="entry name" value="NITRIC OXIDE-ASSOCIATED PROTEIN 1"/>
    <property type="match status" value="1"/>
</dbReference>
<dbReference type="InterPro" id="IPR006073">
    <property type="entry name" value="GTP-bd"/>
</dbReference>
<feature type="compositionally biased region" description="Polar residues" evidence="1">
    <location>
        <begin position="61"/>
        <end position="78"/>
    </location>
</feature>
<dbReference type="EMBL" id="ML002815">
    <property type="protein sequence ID" value="RKP35671.1"/>
    <property type="molecule type" value="Genomic_DNA"/>
</dbReference>
<evidence type="ECO:0000259" key="2">
    <source>
        <dbReference type="Pfam" id="PF01926"/>
    </source>
</evidence>
<evidence type="ECO:0000313" key="3">
    <source>
        <dbReference type="EMBL" id="RKP35671.1"/>
    </source>
</evidence>
<dbReference type="STRING" id="215637.A0A4P9ZSA3"/>
<name>A0A4P9ZSA3_9FUNG</name>
<dbReference type="Gene3D" id="3.40.50.300">
    <property type="entry name" value="P-loop containing nucleotide triphosphate hydrolases"/>
    <property type="match status" value="1"/>
</dbReference>
<proteinExistence type="predicted"/>
<accession>A0A4P9ZSA3</accession>
<keyword evidence="4" id="KW-1185">Reference proteome</keyword>
<dbReference type="AlphaFoldDB" id="A0A4P9ZSA3"/>
<sequence length="616" mass="68342">MRLISRLSGCIRCPLARTSQLPIFTRPILAIQPTYAAASSNLRDRCSLLCRSYSDMNHNNVTASPAPTTQVASGQCEPSISPELENHQPDQELEETPVDDEADGPQYIFPETSHCPGCGAGFHQGDSKLPGFLPNIKGEHEMPPDRYLQKRFGEPGSKMLSDREYQNRVEQLEPELRQHFGVPPEKPANTTPTASTSDLSSSSTTAFATEPTESEVPEPLITAPPTSARRIICKRCHDLVHYNRVSPHWHSEVTTDPNVLSFLQTKNPALVLHVFDLFDLPGSLLKGLANYIGKQHSVILVANKLDLLPKDVHLPRLATYVQRLMKDSGIFNIIGLHLVSARKVHGVRELCADLVRLRRTFKHRHCDIYMVGRANVGKSELVNAMLRISYGGSPHKVTAFPVPGTTSEMLKIPLERFKKVLVDPKIADAGTLFDTPGIFNNQSLVKYLTYPELKATWPPCHLKPLTYAVKPGQSICLGGMGRVDVLECPERLFFTVFSNVPVHITQITKAKAMIEAMAQGESTVLQPPVMDKSRAAIFPTMRFISSHTLSNDHSTMACTDVYFAGLGWLAIAGRFDRAVVHLFSAGGLGCGLRPPILPFEYRYKLAKQRSNMRKQK</sequence>
<feature type="domain" description="G" evidence="2">
    <location>
        <begin position="368"/>
        <end position="440"/>
    </location>
</feature>
<dbReference type="Pfam" id="PF01926">
    <property type="entry name" value="MMR_HSR1"/>
    <property type="match status" value="1"/>
</dbReference>
<dbReference type="PANTHER" id="PTHR46406">
    <property type="entry name" value="NITRIC OXIDE-ASSOCIATED PROTEIN 1"/>
    <property type="match status" value="1"/>
</dbReference>
<feature type="compositionally biased region" description="Low complexity" evidence="1">
    <location>
        <begin position="190"/>
        <end position="211"/>
    </location>
</feature>
<dbReference type="GO" id="GO:0005525">
    <property type="term" value="F:GTP binding"/>
    <property type="evidence" value="ECO:0007669"/>
    <property type="project" value="InterPro"/>
</dbReference>
<organism evidence="3 4">
    <name type="scientific">Dimargaris cristalligena</name>
    <dbReference type="NCBI Taxonomy" id="215637"/>
    <lineage>
        <taxon>Eukaryota</taxon>
        <taxon>Fungi</taxon>
        <taxon>Fungi incertae sedis</taxon>
        <taxon>Zoopagomycota</taxon>
        <taxon>Kickxellomycotina</taxon>
        <taxon>Dimargaritomycetes</taxon>
        <taxon>Dimargaritales</taxon>
        <taxon>Dimargaritaceae</taxon>
        <taxon>Dimargaris</taxon>
    </lineage>
</organism>